<feature type="compositionally biased region" description="Basic and acidic residues" evidence="1">
    <location>
        <begin position="92"/>
        <end position="105"/>
    </location>
</feature>
<name>A0A6J4UPF1_9BACT</name>
<evidence type="ECO:0000256" key="1">
    <source>
        <dbReference type="SAM" id="MobiDB-lite"/>
    </source>
</evidence>
<feature type="region of interest" description="Disordered" evidence="1">
    <location>
        <begin position="1"/>
        <end position="41"/>
    </location>
</feature>
<dbReference type="EMBL" id="CADCWK010000095">
    <property type="protein sequence ID" value="CAA9552866.1"/>
    <property type="molecule type" value="Genomic_DNA"/>
</dbReference>
<feature type="region of interest" description="Disordered" evidence="1">
    <location>
        <begin position="92"/>
        <end position="136"/>
    </location>
</feature>
<accession>A0A6J4UPF1</accession>
<proteinExistence type="predicted"/>
<feature type="compositionally biased region" description="Basic and acidic residues" evidence="1">
    <location>
        <begin position="117"/>
        <end position="130"/>
    </location>
</feature>
<organism evidence="2">
    <name type="scientific">uncultured Thermomicrobiales bacterium</name>
    <dbReference type="NCBI Taxonomy" id="1645740"/>
    <lineage>
        <taxon>Bacteria</taxon>
        <taxon>Pseudomonadati</taxon>
        <taxon>Thermomicrobiota</taxon>
        <taxon>Thermomicrobia</taxon>
        <taxon>Thermomicrobiales</taxon>
        <taxon>environmental samples</taxon>
    </lineage>
</organism>
<feature type="compositionally biased region" description="Basic residues" evidence="1">
    <location>
        <begin position="32"/>
        <end position="41"/>
    </location>
</feature>
<feature type="non-terminal residue" evidence="2">
    <location>
        <position position="136"/>
    </location>
</feature>
<sequence length="136" mass="15398">DQSDRRTHDSRRAPGNDQCRRPAGLCQDRLSRHPRRGRRGGVRLLAGLRLPAVLGQVDAVRRGDGPVFQPHLPHARRRCRRGDRWDARRYPVRDGRGLCRTDRRPRPAHAPGPCPERVGHPADPRGDAARSGRGRR</sequence>
<evidence type="ECO:0000313" key="2">
    <source>
        <dbReference type="EMBL" id="CAA9552866.1"/>
    </source>
</evidence>
<feature type="non-terminal residue" evidence="2">
    <location>
        <position position="1"/>
    </location>
</feature>
<protein>
    <submittedName>
        <fullName evidence="2">Transcriptional regulator, AcrR family</fullName>
    </submittedName>
</protein>
<feature type="compositionally biased region" description="Basic and acidic residues" evidence="1">
    <location>
        <begin position="1"/>
        <end position="20"/>
    </location>
</feature>
<gene>
    <name evidence="2" type="ORF">AVDCRST_MAG33-1029</name>
</gene>
<reference evidence="2" key="1">
    <citation type="submission" date="2020-02" db="EMBL/GenBank/DDBJ databases">
        <authorList>
            <person name="Meier V. D."/>
        </authorList>
    </citation>
    <scope>NUCLEOTIDE SEQUENCE</scope>
    <source>
        <strain evidence="2">AVDCRST_MAG33</strain>
    </source>
</reference>
<dbReference type="AlphaFoldDB" id="A0A6J4UPF1"/>